<name>A0A0C3LXG0_9AGAM</name>
<dbReference type="HOGENOM" id="CLU_953750_0_0_1"/>
<dbReference type="EMBL" id="KN823029">
    <property type="protein sequence ID" value="KIO26142.1"/>
    <property type="molecule type" value="Genomic_DNA"/>
</dbReference>
<organism evidence="1 2">
    <name type="scientific">Tulasnella calospora MUT 4182</name>
    <dbReference type="NCBI Taxonomy" id="1051891"/>
    <lineage>
        <taxon>Eukaryota</taxon>
        <taxon>Fungi</taxon>
        <taxon>Dikarya</taxon>
        <taxon>Basidiomycota</taxon>
        <taxon>Agaricomycotina</taxon>
        <taxon>Agaricomycetes</taxon>
        <taxon>Cantharellales</taxon>
        <taxon>Tulasnellaceae</taxon>
        <taxon>Tulasnella</taxon>
    </lineage>
</organism>
<proteinExistence type="predicted"/>
<evidence type="ECO:0000313" key="2">
    <source>
        <dbReference type="Proteomes" id="UP000054248"/>
    </source>
</evidence>
<reference evidence="1 2" key="1">
    <citation type="submission" date="2014-04" db="EMBL/GenBank/DDBJ databases">
        <authorList>
            <consortium name="DOE Joint Genome Institute"/>
            <person name="Kuo A."/>
            <person name="Girlanda M."/>
            <person name="Perotto S."/>
            <person name="Kohler A."/>
            <person name="Nagy L.G."/>
            <person name="Floudas D."/>
            <person name="Copeland A."/>
            <person name="Barry K.W."/>
            <person name="Cichocki N."/>
            <person name="Veneault-Fourrey C."/>
            <person name="LaButti K."/>
            <person name="Lindquist E.A."/>
            <person name="Lipzen A."/>
            <person name="Lundell T."/>
            <person name="Morin E."/>
            <person name="Murat C."/>
            <person name="Sun H."/>
            <person name="Tunlid A."/>
            <person name="Henrissat B."/>
            <person name="Grigoriev I.V."/>
            <person name="Hibbett D.S."/>
            <person name="Martin F."/>
            <person name="Nordberg H.P."/>
            <person name="Cantor M.N."/>
            <person name="Hua S.X."/>
        </authorList>
    </citation>
    <scope>NUCLEOTIDE SEQUENCE [LARGE SCALE GENOMIC DNA]</scope>
    <source>
        <strain evidence="1 2">MUT 4182</strain>
    </source>
</reference>
<protein>
    <submittedName>
        <fullName evidence="1">Uncharacterized protein</fullName>
    </submittedName>
</protein>
<dbReference type="AlphaFoldDB" id="A0A0C3LXG0"/>
<dbReference type="Proteomes" id="UP000054248">
    <property type="component" value="Unassembled WGS sequence"/>
</dbReference>
<sequence>MWIDSRNGRHRKGISPGPSPRIESFLHSFFINLQEESIYFEDFFSSDSAVLSLAIPLVLSVYSCIDLLLGCFLELGATSSHHSQHPEYGYAGCEEKLIPKAPFRKTLPAILRASSMFRQIAEPFLYSTVNLAPFINNAELADATIACLQVLTARPGAATADDRQLPAQLPGGCPLRKLQHYYGPPEVVDNIQRNSLLVCRIRSYKLRSQATALAMAAAASLNGLRLETLDLGHVELDYNFGRIGTRWRVLPHEQQRIIDVCMLDALNFERLRWDLGRRSGDSPKNGSHGFGL</sequence>
<keyword evidence="2" id="KW-1185">Reference proteome</keyword>
<reference evidence="2" key="2">
    <citation type="submission" date="2015-01" db="EMBL/GenBank/DDBJ databases">
        <title>Evolutionary Origins and Diversification of the Mycorrhizal Mutualists.</title>
        <authorList>
            <consortium name="DOE Joint Genome Institute"/>
            <consortium name="Mycorrhizal Genomics Consortium"/>
            <person name="Kohler A."/>
            <person name="Kuo A."/>
            <person name="Nagy L.G."/>
            <person name="Floudas D."/>
            <person name="Copeland A."/>
            <person name="Barry K.W."/>
            <person name="Cichocki N."/>
            <person name="Veneault-Fourrey C."/>
            <person name="LaButti K."/>
            <person name="Lindquist E.A."/>
            <person name="Lipzen A."/>
            <person name="Lundell T."/>
            <person name="Morin E."/>
            <person name="Murat C."/>
            <person name="Riley R."/>
            <person name="Ohm R."/>
            <person name="Sun H."/>
            <person name="Tunlid A."/>
            <person name="Henrissat B."/>
            <person name="Grigoriev I.V."/>
            <person name="Hibbett D.S."/>
            <person name="Martin F."/>
        </authorList>
    </citation>
    <scope>NUCLEOTIDE SEQUENCE [LARGE SCALE GENOMIC DNA]</scope>
    <source>
        <strain evidence="2">MUT 4182</strain>
    </source>
</reference>
<accession>A0A0C3LXG0</accession>
<dbReference type="OrthoDB" id="10482059at2759"/>
<gene>
    <name evidence="1" type="ORF">M407DRAFT_8016</name>
</gene>
<evidence type="ECO:0000313" key="1">
    <source>
        <dbReference type="EMBL" id="KIO26142.1"/>
    </source>
</evidence>